<gene>
    <name evidence="2" type="ORF">LOKO_00479</name>
</gene>
<reference evidence="2 3" key="1">
    <citation type="journal article" date="2016" name="Genome Announc.">
        <title>Draft Genome Sequence of 'Halomonas chromatireducens' Strain AGD 8-3, a Haloalkaliphilic Chromate- and Selenite-Reducing Gammaproteobacterium.</title>
        <authorList>
            <person name="Sharko F.S."/>
            <person name="Shapovalova A.A."/>
            <person name="Tsygankova S.V."/>
            <person name="Komova A.V."/>
            <person name="Boulygina E.S."/>
            <person name="Teslyuk A.B."/>
            <person name="Gotovtsev P.M."/>
            <person name="Namsaraev Z.B."/>
            <person name="Khijniak T.V."/>
            <person name="Nedoluzhko A.V."/>
            <person name="Vasilov R.G."/>
        </authorList>
    </citation>
    <scope>NUCLEOTIDE SEQUENCE [LARGE SCALE GENOMIC DNA]</scope>
    <source>
        <strain evidence="2 3">AGD 8-3</strain>
    </source>
</reference>
<evidence type="ECO:0008006" key="4">
    <source>
        <dbReference type="Google" id="ProtNLM"/>
    </source>
</evidence>
<organism evidence="2 3">
    <name type="scientific">Halomonas chromatireducens</name>
    <dbReference type="NCBI Taxonomy" id="507626"/>
    <lineage>
        <taxon>Bacteria</taxon>
        <taxon>Pseudomonadati</taxon>
        <taxon>Pseudomonadota</taxon>
        <taxon>Gammaproteobacteria</taxon>
        <taxon>Oceanospirillales</taxon>
        <taxon>Halomonadaceae</taxon>
        <taxon>Halomonas</taxon>
    </lineage>
</organism>
<evidence type="ECO:0000256" key="1">
    <source>
        <dbReference type="SAM" id="SignalP"/>
    </source>
</evidence>
<dbReference type="OrthoDB" id="25491at2"/>
<keyword evidence="3" id="KW-1185">Reference proteome</keyword>
<reference evidence="2 3" key="2">
    <citation type="submission" date="2016-02" db="EMBL/GenBank/DDBJ databases">
        <authorList>
            <person name="Wen L."/>
            <person name="He K."/>
            <person name="Yang H."/>
        </authorList>
    </citation>
    <scope>NUCLEOTIDE SEQUENCE [LARGE SCALE GENOMIC DNA]</scope>
    <source>
        <strain evidence="2 3">AGD 8-3</strain>
    </source>
</reference>
<accession>A0A0X8HBJ6</accession>
<feature type="signal peptide" evidence="1">
    <location>
        <begin position="1"/>
        <end position="27"/>
    </location>
</feature>
<dbReference type="RefSeq" id="WP_066444580.1">
    <property type="nucleotide sequence ID" value="NZ_CP014226.1"/>
</dbReference>
<dbReference type="EMBL" id="CP014226">
    <property type="protein sequence ID" value="AMC99574.1"/>
    <property type="molecule type" value="Genomic_DNA"/>
</dbReference>
<evidence type="ECO:0000313" key="2">
    <source>
        <dbReference type="EMBL" id="AMC99574.1"/>
    </source>
</evidence>
<dbReference type="KEGG" id="hco:LOKO_00479"/>
<proteinExistence type="predicted"/>
<keyword evidence="1" id="KW-0732">Signal</keyword>
<sequence length="244" mass="27299">MNRLLRPLTLLALPLLLLSLGSAQAMAAPTAAKPASVSDTERRVTPQPFDARYRLEVSGWPNASIEHRLIRDNHHWQSRMNASIAVARGNERSRFFLTPEGVRSVNYASGYSLLGIGGDYRLGSDELSELPDRQAALFDLSLSALNGSCQEEAGCRLVYQDHRGREESLDYRVHDRETLSLPAGEFEAVKVEVMDPETPDRTMTFHFHSELPGLLLAVDYRRDGKRKSRLRLTSLDTPLDTQAP</sequence>
<dbReference type="AlphaFoldDB" id="A0A0X8HBJ6"/>
<evidence type="ECO:0000313" key="3">
    <source>
        <dbReference type="Proteomes" id="UP000063387"/>
    </source>
</evidence>
<dbReference type="Proteomes" id="UP000063387">
    <property type="component" value="Chromosome"/>
</dbReference>
<name>A0A0X8HBJ6_9GAMM</name>
<feature type="chain" id="PRO_5007066786" description="DUF3108 domain-containing protein" evidence="1">
    <location>
        <begin position="28"/>
        <end position="244"/>
    </location>
</feature>
<protein>
    <recommendedName>
        <fullName evidence="4">DUF3108 domain-containing protein</fullName>
    </recommendedName>
</protein>
<dbReference type="STRING" id="507626.LOKO_00479"/>
<dbReference type="PATRIC" id="fig|507626.3.peg.476"/>